<dbReference type="PROSITE" id="PS51857">
    <property type="entry name" value="CSD_2"/>
    <property type="match status" value="1"/>
</dbReference>
<dbReference type="PROSITE" id="PS00352">
    <property type="entry name" value="CSD_1"/>
    <property type="match status" value="1"/>
</dbReference>
<feature type="domain" description="CSD" evidence="4">
    <location>
        <begin position="2"/>
        <end position="66"/>
    </location>
</feature>
<proteinExistence type="predicted"/>
<dbReference type="FunFam" id="2.40.50.140:FF:000006">
    <property type="entry name" value="Cold shock protein CspC"/>
    <property type="match status" value="1"/>
</dbReference>
<dbReference type="InterPro" id="IPR012156">
    <property type="entry name" value="Cold_shock_CspA"/>
</dbReference>
<dbReference type="CDD" id="cd04458">
    <property type="entry name" value="CSP_CDS"/>
    <property type="match status" value="1"/>
</dbReference>
<dbReference type="EMBL" id="DTHB01000059">
    <property type="protein sequence ID" value="HGB15604.1"/>
    <property type="molecule type" value="Genomic_DNA"/>
</dbReference>
<evidence type="ECO:0000256" key="1">
    <source>
        <dbReference type="ARBA" id="ARBA00004496"/>
    </source>
</evidence>
<dbReference type="InterPro" id="IPR002059">
    <property type="entry name" value="CSP_DNA-bd"/>
</dbReference>
<dbReference type="InterPro" id="IPR050181">
    <property type="entry name" value="Cold_shock_domain"/>
</dbReference>
<dbReference type="PRINTS" id="PR00050">
    <property type="entry name" value="COLDSHOCK"/>
</dbReference>
<organism evidence="5">
    <name type="scientific">Desulfobacca acetoxidans</name>
    <dbReference type="NCBI Taxonomy" id="60893"/>
    <lineage>
        <taxon>Bacteria</taxon>
        <taxon>Pseudomonadati</taxon>
        <taxon>Thermodesulfobacteriota</taxon>
        <taxon>Desulfobaccia</taxon>
        <taxon>Desulfobaccales</taxon>
        <taxon>Desulfobaccaceae</taxon>
        <taxon>Desulfobacca</taxon>
    </lineage>
</organism>
<dbReference type="Gene3D" id="2.40.50.140">
    <property type="entry name" value="Nucleic acid-binding proteins"/>
    <property type="match status" value="1"/>
</dbReference>
<dbReference type="AlphaFoldDB" id="A0A7C3SK58"/>
<evidence type="ECO:0000256" key="2">
    <source>
        <dbReference type="ARBA" id="ARBA00022490"/>
    </source>
</evidence>
<sequence>MRFTGRVKWFNDAKGYGFIQREEGPDLFVHYTNIVGQGFRSLKENDEVEFEVNEGPKGLQAVNVTRVGSGS</sequence>
<dbReference type="InterPro" id="IPR011129">
    <property type="entry name" value="CSD"/>
</dbReference>
<dbReference type="SMART" id="SM00357">
    <property type="entry name" value="CSP"/>
    <property type="match status" value="1"/>
</dbReference>
<dbReference type="PANTHER" id="PTHR11544">
    <property type="entry name" value="COLD SHOCK DOMAIN CONTAINING PROTEINS"/>
    <property type="match status" value="1"/>
</dbReference>
<comment type="caution">
    <text evidence="5">The sequence shown here is derived from an EMBL/GenBank/DDBJ whole genome shotgun (WGS) entry which is preliminary data.</text>
</comment>
<dbReference type="InterPro" id="IPR012340">
    <property type="entry name" value="NA-bd_OB-fold"/>
</dbReference>
<evidence type="ECO:0000259" key="4">
    <source>
        <dbReference type="PROSITE" id="PS51857"/>
    </source>
</evidence>
<name>A0A7C3SK58_9BACT</name>
<dbReference type="SUPFAM" id="SSF50249">
    <property type="entry name" value="Nucleic acid-binding proteins"/>
    <property type="match status" value="1"/>
</dbReference>
<accession>A0A7C3SK58</accession>
<protein>
    <submittedName>
        <fullName evidence="5">Cold shock domain-containing protein</fullName>
    </submittedName>
</protein>
<reference evidence="5" key="1">
    <citation type="journal article" date="2020" name="mSystems">
        <title>Genome- and Community-Level Interaction Insights into Carbon Utilization and Element Cycling Functions of Hydrothermarchaeota in Hydrothermal Sediment.</title>
        <authorList>
            <person name="Zhou Z."/>
            <person name="Liu Y."/>
            <person name="Xu W."/>
            <person name="Pan J."/>
            <person name="Luo Z.H."/>
            <person name="Li M."/>
        </authorList>
    </citation>
    <scope>NUCLEOTIDE SEQUENCE [LARGE SCALE GENOMIC DNA]</scope>
    <source>
        <strain evidence="5">SpSt-776</strain>
    </source>
</reference>
<evidence type="ECO:0000313" key="5">
    <source>
        <dbReference type="EMBL" id="HGB15604.1"/>
    </source>
</evidence>
<dbReference type="Pfam" id="PF00313">
    <property type="entry name" value="CSD"/>
    <property type="match status" value="1"/>
</dbReference>
<dbReference type="GO" id="GO:0003676">
    <property type="term" value="F:nucleic acid binding"/>
    <property type="evidence" value="ECO:0007669"/>
    <property type="project" value="InterPro"/>
</dbReference>
<dbReference type="InterPro" id="IPR019844">
    <property type="entry name" value="CSD_CS"/>
</dbReference>
<gene>
    <name evidence="5" type="ORF">ENV62_10280</name>
</gene>
<keyword evidence="2" id="KW-0963">Cytoplasm</keyword>
<evidence type="ECO:0000256" key="3">
    <source>
        <dbReference type="RuleBase" id="RU000408"/>
    </source>
</evidence>
<dbReference type="GO" id="GO:0005829">
    <property type="term" value="C:cytosol"/>
    <property type="evidence" value="ECO:0007669"/>
    <property type="project" value="UniProtKB-ARBA"/>
</dbReference>
<dbReference type="PIRSF" id="PIRSF002599">
    <property type="entry name" value="Cold_shock_A"/>
    <property type="match status" value="1"/>
</dbReference>
<comment type="subcellular location">
    <subcellularLocation>
        <location evidence="1 3">Cytoplasm</location>
    </subcellularLocation>
</comment>